<protein>
    <recommendedName>
        <fullName evidence="1">Ternary complex associated domain-containing protein</fullName>
    </recommendedName>
</protein>
<name>A0ABZ1F663_9ACTN</name>
<evidence type="ECO:0000313" key="2">
    <source>
        <dbReference type="EMBL" id="WSB11614.1"/>
    </source>
</evidence>
<dbReference type="InterPro" id="IPR011009">
    <property type="entry name" value="Kinase-like_dom_sf"/>
</dbReference>
<sequence>MLITFAEEFDVEAQARISAVLHRVRTAGGVPGFSSWSPDRIAVERQFGDGLSGALVIGLRVTTDGMQTRHVAKLAPAEEVHSELRAFREIFHQLPNTLFVPIRTATPGADDPATAREFEPDEAVVSVDVVTWAGSEHDQEVVSLERLVERAMAPEAAPDEVERARASLDRLLSVASQAMYRGARPLRDQDVRMKAKTSFGPDLHVVVDGVDPKGQPVYGKPDRQTLDAHVRAPLDLVRTGLAAPGEERNVSPGELITLTVDGTRTTGEGFLVHRDDATVAVEFEPGGDTATLRSLDPDEVRYIHGKVTDTRPHRVRRRIAAALGPSGDTPGVVRVDGTCARDPFALLDHVVRERTAATLVGVVHGDLNHRNVLFCDNRPFLIDYARGRRNMPVLDDLAWLEMNMLRRPLADGLSFGDLVAVQRLLLLGDLVADVLPSGPDGIGALGERLAGLVAHRGRGAVTAIRLLATLRARVRQICAGKDTGRPWWSEYQVALLLAAHRTFKWPDDLQTVAGWRAQVASGCVATEALEAGGPGLGLWDGAELAAAARALLPLLPDEPDPRAAGLLAAVVEGLSAERESDTGLADVLRRARTAVARAVAGPAAHRRRRELDEERGTRTPFIDLSAEVAVSAARGVRRTWSEAAGAVDRVLAEPDALVLGGSGSGRTTLLDEVERRRLAALLETGPASTEGAETAVPGLLPLRLAEDVVGLCGDGQMLEQQVIAALETVAPGADGRQLLAGGAVHLLADLPGGAGAEAMADALRQFRCRRPAVPVTAATPGREPSAAHDGCTAVRLLGPRPEQAARYLARRSAQRGLGPEHAAELIDLVLSGTWAELLREGRCSPLLLSRLARWPVGAPARHRPVNEYEVLDAYFTETRTTWPYAIRRHVKARAAHLTDPQEEPRGNEKLSEEQQALLIDSGVLTPEGAFHRVEERDYFAYRWLRSRTQDRALLLRLAPRHRWYGAFRLLSALAPSSQKWLPRLVEELAGADPVQTARLLGAPAHPSRRLVEPFLHRQAAALADRQAGELEHIAAADSLAAFDAPVAYSHLLTALSDADGPETARTAALRALVTAARTTHHAAQSRRLAGELAHRLAPLITPDGPRQLTLSALDAVGTLGLNRLVLHTADLVRPGAPWPLVRAALAALDALDTSRTAALSEIRLSVEREGLSHVERAMDAPLSSREAGALAAEREQLIQRLPGPERICALLERRFAPGFGELAGELLEEHVHGAPLPDGATPAEVTLWRRGEPETAYAALRTATDALCLAAAVHRLLYDAPARAADPFVLLSGPESPAGPGSPERAGPVAATVRWLPTELLAQAEQFALTAAEACVPASSLDGIAALVDALFARDRPAGARLARRIHRIFTAAGLPARLQGAWNATLTRCSAYLASASVLLPSSGPDRGDDSQDAVLEALADHGFLLLAAPVPDFQAHGAGSRFPDDVLRRLRSSGPDALPRLARAAVVLGLVDALPVLCEAITQRDGAGTGVPVSLGAFGVREVSPFAELLVATGYLAALAGAGSVDAVRAYQAVSELDTSGAHPSVRVARLTALAVSGNWAPVLDALPDEDPRLPLIARNALVHWLPGPFTPADADASAAARQLTARLAEGHGLTPEARSQMYGLRTALERHTGTATIHRPPHT</sequence>
<accession>A0ABZ1F663</accession>
<organism evidence="2 3">
    <name type="scientific">Streptomyces cyaneofuscatus</name>
    <dbReference type="NCBI Taxonomy" id="66883"/>
    <lineage>
        <taxon>Bacteria</taxon>
        <taxon>Bacillati</taxon>
        <taxon>Actinomycetota</taxon>
        <taxon>Actinomycetes</taxon>
        <taxon>Kitasatosporales</taxon>
        <taxon>Streptomycetaceae</taxon>
        <taxon>Streptomyces</taxon>
    </lineage>
</organism>
<evidence type="ECO:0000313" key="3">
    <source>
        <dbReference type="Proteomes" id="UP001356428"/>
    </source>
</evidence>
<dbReference type="RefSeq" id="WP_326702437.1">
    <property type="nucleotide sequence ID" value="NZ_CP109083.1"/>
</dbReference>
<dbReference type="EMBL" id="CP109083">
    <property type="protein sequence ID" value="WSB11614.1"/>
    <property type="molecule type" value="Genomic_DNA"/>
</dbReference>
<evidence type="ECO:0000259" key="1">
    <source>
        <dbReference type="Pfam" id="PF19974"/>
    </source>
</evidence>
<dbReference type="InterPro" id="IPR045544">
    <property type="entry name" value="TCAD9"/>
</dbReference>
<feature type="domain" description="Ternary complex associated" evidence="1">
    <location>
        <begin position="40"/>
        <end position="504"/>
    </location>
</feature>
<dbReference type="SUPFAM" id="SSF56112">
    <property type="entry name" value="Protein kinase-like (PK-like)"/>
    <property type="match status" value="1"/>
</dbReference>
<reference evidence="2 3" key="1">
    <citation type="submission" date="2022-10" db="EMBL/GenBank/DDBJ databases">
        <title>The complete genomes of actinobacterial strains from the NBC collection.</title>
        <authorList>
            <person name="Joergensen T.S."/>
            <person name="Alvarez Arevalo M."/>
            <person name="Sterndorff E.B."/>
            <person name="Faurdal D."/>
            <person name="Vuksanovic O."/>
            <person name="Mourched A.-S."/>
            <person name="Charusanti P."/>
            <person name="Shaw S."/>
            <person name="Blin K."/>
            <person name="Weber T."/>
        </authorList>
    </citation>
    <scope>NUCLEOTIDE SEQUENCE [LARGE SCALE GENOMIC DNA]</scope>
    <source>
        <strain evidence="2 3">NBC 01792</strain>
    </source>
</reference>
<dbReference type="Pfam" id="PF19974">
    <property type="entry name" value="TCAD9"/>
    <property type="match status" value="1"/>
</dbReference>
<keyword evidence="3" id="KW-1185">Reference proteome</keyword>
<gene>
    <name evidence="2" type="ORF">OG849_32305</name>
</gene>
<dbReference type="Proteomes" id="UP001356428">
    <property type="component" value="Chromosome"/>
</dbReference>
<proteinExistence type="predicted"/>